<gene>
    <name evidence="4" type="ORF">Scep_020037</name>
</gene>
<dbReference type="Proteomes" id="UP001419268">
    <property type="component" value="Unassembled WGS sequence"/>
</dbReference>
<dbReference type="InterPro" id="IPR022041">
    <property type="entry name" value="Methyltransf_FA"/>
</dbReference>
<feature type="domain" description="BTB" evidence="3">
    <location>
        <begin position="208"/>
        <end position="270"/>
    </location>
</feature>
<dbReference type="SMART" id="SM00225">
    <property type="entry name" value="BTB"/>
    <property type="match status" value="2"/>
</dbReference>
<dbReference type="Gene3D" id="1.25.40.420">
    <property type="match status" value="1"/>
</dbReference>
<dbReference type="InterPro" id="IPR011333">
    <property type="entry name" value="SKP1/BTB/POZ_sf"/>
</dbReference>
<dbReference type="Pfam" id="PF00754">
    <property type="entry name" value="F5_F8_type_C"/>
    <property type="match status" value="1"/>
</dbReference>
<dbReference type="Pfam" id="PF00651">
    <property type="entry name" value="BTB"/>
    <property type="match status" value="2"/>
</dbReference>
<keyword evidence="5" id="KW-1185">Reference proteome</keyword>
<evidence type="ECO:0000256" key="2">
    <source>
        <dbReference type="ARBA" id="ARBA00004906"/>
    </source>
</evidence>
<dbReference type="InterPro" id="IPR000421">
    <property type="entry name" value="FA58C"/>
</dbReference>
<dbReference type="InterPro" id="IPR011705">
    <property type="entry name" value="BACK"/>
</dbReference>
<name>A0AAP0ICC4_9MAGN</name>
<protein>
    <recommendedName>
        <fullName evidence="3">BTB domain-containing protein</fullName>
    </recommendedName>
</protein>
<dbReference type="Gene3D" id="2.60.120.260">
    <property type="entry name" value="Galactose-binding domain-like"/>
    <property type="match status" value="1"/>
</dbReference>
<dbReference type="SUPFAM" id="SSF49785">
    <property type="entry name" value="Galactose-binding domain-like"/>
    <property type="match status" value="1"/>
</dbReference>
<dbReference type="Pfam" id="PF12248">
    <property type="entry name" value="Methyltransf_FA"/>
    <property type="match status" value="1"/>
</dbReference>
<accession>A0AAP0ICC4</accession>
<dbReference type="PANTHER" id="PTHR47457:SF1">
    <property type="entry name" value="BTB DOMAIN-CONTAINING PROTEIN-RELATED"/>
    <property type="match status" value="1"/>
</dbReference>
<dbReference type="EMBL" id="JBBNAG010000008">
    <property type="protein sequence ID" value="KAK9112518.1"/>
    <property type="molecule type" value="Genomic_DNA"/>
</dbReference>
<dbReference type="Pfam" id="PF07707">
    <property type="entry name" value="BACK"/>
    <property type="match status" value="1"/>
</dbReference>
<dbReference type="SUPFAM" id="SSF54695">
    <property type="entry name" value="POZ domain"/>
    <property type="match status" value="2"/>
</dbReference>
<dbReference type="SMART" id="SM00875">
    <property type="entry name" value="BACK"/>
    <property type="match status" value="1"/>
</dbReference>
<comment type="caution">
    <text evidence="4">The sequence shown here is derived from an EMBL/GenBank/DDBJ whole genome shotgun (WGS) entry which is preliminary data.</text>
</comment>
<sequence length="830" mass="94761">MDGKEQKKFLTVAPFECAWHKELRFREAGRGCVAFEAFAHNDVTVVFREHVGSKNYHYKTDNSPHYTVIIGSHRNRRLKIEADGKTVVDEAGIGLCCSSEFQSYWISVYDGLISIGKGQHPFQNVIFQWLDSNPNCSVQYVGLCSWDKHVGYRNVNVLSFKQNHNLLREHVNHHERECLEDDDDDMEDERGGYEECGLGNFLESWDLSDMFFVVGAEEKVVPAHKIILASSGNFSFSSPNEGAVHLPGATYPILHALLQYIYIGQTQISEAQLAPLRDLSLQFEVTPLLKQCEEIMERFKLNKKLFDSGKRVEISHPSSRPQHCSIFPNELPINVERLNQLLSTRKYCDVEIYLDGHGFVTWAHKIVLSLWSTPFTKMFTNGMHESNSSQIYLRDVSYEAFTSMVQFMYCGELDVENMKEIGSLLFQLLMLADQFGITALHQECLKIILECLSERPKFLKFQRYALGGLEYSHWKKDSVSSVLQVVSSIPSCKLLEETCKRIFSRHFDYCTTASTDFILLDETTFSNILQHPDLTVTSEERILDAILIWGMQAESLIGWEAVESQLRSSTPDLLFGERFHSITITILLVRFPLMPLNLLKKMENSSLSYQIPVIGQLVREAIQGSEVDFSILRDAISNYARFQHRKSSFKELQYICDGDTNGVIYYAGTSYGEHQWVNPVLAKKVAVTASSPASRYTDPKALVSRAYQATSYAGPRIEDGKQCAWWMVDVGKDHQLMCNYYTLRQDGSTAFPRTWALQGSCDGRNWTDLRVHENDPTICKPGQFASWPIHGPTALLPFRFFRVLLTGPTTSDSIPWILCICFFELYGFFH</sequence>
<reference evidence="4 5" key="1">
    <citation type="submission" date="2024-01" db="EMBL/GenBank/DDBJ databases">
        <title>Genome assemblies of Stephania.</title>
        <authorList>
            <person name="Yang L."/>
        </authorList>
    </citation>
    <scope>NUCLEOTIDE SEQUENCE [LARGE SCALE GENOMIC DNA]</scope>
    <source>
        <strain evidence="4">JXDWG</strain>
        <tissue evidence="4">Leaf</tissue>
    </source>
</reference>
<comment type="function">
    <text evidence="1">May act as a substrate-specific adapter of an E3 ubiquitin-protein ligase complex (CUL3-RBX1-BTB) which mediates the ubiquitination and subsequent proteasomal degradation of target proteins.</text>
</comment>
<dbReference type="InterPro" id="IPR000210">
    <property type="entry name" value="BTB/POZ_dom"/>
</dbReference>
<dbReference type="CDD" id="cd18186">
    <property type="entry name" value="BTB_POZ_ZBTB_KLHL-like"/>
    <property type="match status" value="2"/>
</dbReference>
<proteinExistence type="predicted"/>
<evidence type="ECO:0000313" key="4">
    <source>
        <dbReference type="EMBL" id="KAK9112518.1"/>
    </source>
</evidence>
<comment type="pathway">
    <text evidence="2">Protein modification; protein ubiquitination.</text>
</comment>
<dbReference type="Gene3D" id="3.30.710.10">
    <property type="entry name" value="Potassium Channel Kv1.1, Chain A"/>
    <property type="match status" value="2"/>
</dbReference>
<dbReference type="PANTHER" id="PTHR47457">
    <property type="entry name" value="OS05G0345500 PROTEIN"/>
    <property type="match status" value="1"/>
</dbReference>
<evidence type="ECO:0000313" key="5">
    <source>
        <dbReference type="Proteomes" id="UP001419268"/>
    </source>
</evidence>
<dbReference type="InterPro" id="IPR008979">
    <property type="entry name" value="Galactose-bd-like_sf"/>
</dbReference>
<dbReference type="AlphaFoldDB" id="A0AAP0ICC4"/>
<dbReference type="PROSITE" id="PS50097">
    <property type="entry name" value="BTB"/>
    <property type="match status" value="2"/>
</dbReference>
<evidence type="ECO:0000256" key="1">
    <source>
        <dbReference type="ARBA" id="ARBA00002668"/>
    </source>
</evidence>
<organism evidence="4 5">
    <name type="scientific">Stephania cephalantha</name>
    <dbReference type="NCBI Taxonomy" id="152367"/>
    <lineage>
        <taxon>Eukaryota</taxon>
        <taxon>Viridiplantae</taxon>
        <taxon>Streptophyta</taxon>
        <taxon>Embryophyta</taxon>
        <taxon>Tracheophyta</taxon>
        <taxon>Spermatophyta</taxon>
        <taxon>Magnoliopsida</taxon>
        <taxon>Ranunculales</taxon>
        <taxon>Menispermaceae</taxon>
        <taxon>Menispermoideae</taxon>
        <taxon>Cissampelideae</taxon>
        <taxon>Stephania</taxon>
    </lineage>
</organism>
<evidence type="ECO:0000259" key="3">
    <source>
        <dbReference type="PROSITE" id="PS50097"/>
    </source>
</evidence>
<feature type="domain" description="BTB" evidence="3">
    <location>
        <begin position="348"/>
        <end position="417"/>
    </location>
</feature>